<evidence type="ECO:0000313" key="4">
    <source>
        <dbReference type="EMBL" id="EKE77135.1"/>
    </source>
</evidence>
<evidence type="ECO:0000259" key="3">
    <source>
        <dbReference type="Pfam" id="PF03358"/>
    </source>
</evidence>
<organism evidence="4 5">
    <name type="scientific">Gallaecimonas xiamenensis 3-C-1</name>
    <dbReference type="NCBI Taxonomy" id="745411"/>
    <lineage>
        <taxon>Bacteria</taxon>
        <taxon>Pseudomonadati</taxon>
        <taxon>Pseudomonadota</taxon>
        <taxon>Gammaproteobacteria</taxon>
        <taxon>Enterobacterales</taxon>
        <taxon>Gallaecimonadaceae</taxon>
        <taxon>Gallaecimonas</taxon>
    </lineage>
</organism>
<dbReference type="Proteomes" id="UP000006755">
    <property type="component" value="Unassembled WGS sequence"/>
</dbReference>
<reference evidence="4 5" key="1">
    <citation type="journal article" date="2012" name="J. Bacteriol.">
        <title>Genome Sequence of Gallaecimonas xiamenensis Type Strain 3-C-1.</title>
        <authorList>
            <person name="Lai Q."/>
            <person name="Wang L."/>
            <person name="Wang W."/>
            <person name="Shao Z."/>
        </authorList>
    </citation>
    <scope>NUCLEOTIDE SEQUENCE [LARGE SCALE GENOMIC DNA]</scope>
    <source>
        <strain evidence="4 5">3-C-1</strain>
    </source>
</reference>
<dbReference type="InterPro" id="IPR005025">
    <property type="entry name" value="FMN_Rdtase-like_dom"/>
</dbReference>
<dbReference type="AlphaFoldDB" id="K2KIS4"/>
<dbReference type="GO" id="GO:0010181">
    <property type="term" value="F:FMN binding"/>
    <property type="evidence" value="ECO:0007669"/>
    <property type="project" value="TreeGrafter"/>
</dbReference>
<dbReference type="InterPro" id="IPR029039">
    <property type="entry name" value="Flavoprotein-like_sf"/>
</dbReference>
<dbReference type="PANTHER" id="PTHR30543">
    <property type="entry name" value="CHROMATE REDUCTASE"/>
    <property type="match status" value="1"/>
</dbReference>
<dbReference type="InterPro" id="IPR050712">
    <property type="entry name" value="NAD(P)H-dep_reductase"/>
</dbReference>
<dbReference type="Gene3D" id="3.40.50.360">
    <property type="match status" value="1"/>
</dbReference>
<dbReference type="EMBL" id="AMRI01000003">
    <property type="protein sequence ID" value="EKE77135.1"/>
    <property type="molecule type" value="Genomic_DNA"/>
</dbReference>
<dbReference type="PATRIC" id="fig|745411.4.peg.584"/>
<dbReference type="RefSeq" id="WP_008482812.1">
    <property type="nucleotide sequence ID" value="NZ_AMRI01000003.1"/>
</dbReference>
<dbReference type="GO" id="GO:0016491">
    <property type="term" value="F:oxidoreductase activity"/>
    <property type="evidence" value="ECO:0007669"/>
    <property type="project" value="InterPro"/>
</dbReference>
<dbReference type="OrthoDB" id="9812295at2"/>
<sequence>MKIQIVTICGSVRPGNYSNMALALAIDELKKDPKVEVTSIHLEDLDMPLPGLPAKKPEAIKAFQDSVSQATGVLLASPEYHGGISSPMKLAIDNLDFPSKLAGKPVSILGVAAGTIGAVKSSEQLRAICAHVGAVPLPLAVSIPHVHQVFDQNGHCQDPAMEALIRRSATSLLDYINNAVCPKLSLEAILREKESD</sequence>
<name>K2KIS4_9GAMM</name>
<evidence type="ECO:0000313" key="5">
    <source>
        <dbReference type="Proteomes" id="UP000006755"/>
    </source>
</evidence>
<accession>K2KIS4</accession>
<keyword evidence="2" id="KW-0285">Flavoprotein</keyword>
<keyword evidence="2" id="KW-0288">FMN</keyword>
<evidence type="ECO:0000256" key="1">
    <source>
        <dbReference type="ARBA" id="ARBA00001917"/>
    </source>
</evidence>
<comment type="caution">
    <text evidence="4">The sequence shown here is derived from an EMBL/GenBank/DDBJ whole genome shotgun (WGS) entry which is preliminary data.</text>
</comment>
<evidence type="ECO:0000256" key="2">
    <source>
        <dbReference type="ARBA" id="ARBA00022643"/>
    </source>
</evidence>
<feature type="domain" description="NADPH-dependent FMN reductase-like" evidence="3">
    <location>
        <begin position="4"/>
        <end position="147"/>
    </location>
</feature>
<dbReference type="SUPFAM" id="SSF52218">
    <property type="entry name" value="Flavoproteins"/>
    <property type="match status" value="1"/>
</dbReference>
<dbReference type="GO" id="GO:0005829">
    <property type="term" value="C:cytosol"/>
    <property type="evidence" value="ECO:0007669"/>
    <property type="project" value="TreeGrafter"/>
</dbReference>
<dbReference type="eggNOG" id="COG0431">
    <property type="taxonomic scope" value="Bacteria"/>
</dbReference>
<dbReference type="Pfam" id="PF03358">
    <property type="entry name" value="FMN_red"/>
    <property type="match status" value="1"/>
</dbReference>
<protein>
    <submittedName>
        <fullName evidence="4">NADPH-dependent FMN reductase</fullName>
    </submittedName>
</protein>
<dbReference type="STRING" id="745411.B3C1_02980"/>
<gene>
    <name evidence="4" type="ORF">B3C1_02980</name>
</gene>
<dbReference type="PANTHER" id="PTHR30543:SF21">
    <property type="entry name" value="NAD(P)H-DEPENDENT FMN REDUCTASE LOT6"/>
    <property type="match status" value="1"/>
</dbReference>
<comment type="cofactor">
    <cofactor evidence="1">
        <name>FMN</name>
        <dbReference type="ChEBI" id="CHEBI:58210"/>
    </cofactor>
</comment>
<keyword evidence="5" id="KW-1185">Reference proteome</keyword>
<proteinExistence type="predicted"/>